<keyword evidence="2" id="KW-1185">Reference proteome</keyword>
<sequence>MTIQNVASIAALIQIYPGVQMDCCTKYKNSSINRLRGVEMLHFVQQPQPEGGVVKEMLHFVQQSRSGGGVMTEMLHLRQDFK</sequence>
<dbReference type="Proteomes" id="UP000711047">
    <property type="component" value="Unassembled WGS sequence"/>
</dbReference>
<organism evidence="1 2">
    <name type="scientific">Paenibacillus tritici</name>
    <dbReference type="NCBI Taxonomy" id="1873425"/>
    <lineage>
        <taxon>Bacteria</taxon>
        <taxon>Bacillati</taxon>
        <taxon>Bacillota</taxon>
        <taxon>Bacilli</taxon>
        <taxon>Bacillales</taxon>
        <taxon>Paenibacillaceae</taxon>
        <taxon>Paenibacillus</taxon>
    </lineage>
</organism>
<evidence type="ECO:0000313" key="2">
    <source>
        <dbReference type="Proteomes" id="UP000711047"/>
    </source>
</evidence>
<evidence type="ECO:0000313" key="1">
    <source>
        <dbReference type="EMBL" id="NQX49003.1"/>
    </source>
</evidence>
<gene>
    <name evidence="1" type="ORF">HQN87_27135</name>
</gene>
<reference evidence="1 2" key="1">
    <citation type="submission" date="2020-05" db="EMBL/GenBank/DDBJ databases">
        <title>Paenibacillus glebae, sp. nov., Paenibacillus humi sp. nov., Paenibacillus pedi sp. nov., Paenibacillus terrestris sp. nov. and Paenibacillus terricola sp. nov., isolated from a forest top soil sample.</title>
        <authorList>
            <person name="Qi S."/>
            <person name="Carlier A."/>
            <person name="Cnockaert M."/>
            <person name="Vandamme P."/>
        </authorList>
    </citation>
    <scope>NUCLEOTIDE SEQUENCE [LARGE SCALE GENOMIC DNA]</scope>
    <source>
        <strain evidence="1 2">LMG 29502</strain>
    </source>
</reference>
<dbReference type="RefSeq" id="WP_173139693.1">
    <property type="nucleotide sequence ID" value="NZ_JABMKX010000020.1"/>
</dbReference>
<accession>A0ABX2DWA8</accession>
<proteinExistence type="predicted"/>
<protein>
    <submittedName>
        <fullName evidence="1">Uncharacterized protein</fullName>
    </submittedName>
</protein>
<name>A0ABX2DWA8_9BACL</name>
<dbReference type="EMBL" id="JABMKX010000020">
    <property type="protein sequence ID" value="NQX49003.1"/>
    <property type="molecule type" value="Genomic_DNA"/>
</dbReference>
<comment type="caution">
    <text evidence="1">The sequence shown here is derived from an EMBL/GenBank/DDBJ whole genome shotgun (WGS) entry which is preliminary data.</text>
</comment>